<dbReference type="SMART" id="SM00631">
    <property type="entry name" value="Zn_pept"/>
    <property type="match status" value="1"/>
</dbReference>
<keyword evidence="5" id="KW-0479">Metal-binding</keyword>
<evidence type="ECO:0000256" key="9">
    <source>
        <dbReference type="PROSITE-ProRule" id="PRU01379"/>
    </source>
</evidence>
<dbReference type="EMBL" id="OZ034827">
    <property type="protein sequence ID" value="CAL1683398.1"/>
    <property type="molecule type" value="Genomic_DNA"/>
</dbReference>
<dbReference type="GO" id="GO:0016485">
    <property type="term" value="P:protein processing"/>
    <property type="evidence" value="ECO:0007669"/>
    <property type="project" value="TreeGrafter"/>
</dbReference>
<comment type="cofactor">
    <cofactor evidence="1">
        <name>Zn(2+)</name>
        <dbReference type="ChEBI" id="CHEBI:29105"/>
    </cofactor>
</comment>
<name>A0AAV2NVJ0_9HYME</name>
<keyword evidence="4" id="KW-0645">Protease</keyword>
<gene>
    <name evidence="12" type="ORF">LPLAT_LOCUS9133</name>
</gene>
<dbReference type="Gene3D" id="3.40.630.10">
    <property type="entry name" value="Zn peptidases"/>
    <property type="match status" value="1"/>
</dbReference>
<dbReference type="GO" id="GO:0008270">
    <property type="term" value="F:zinc ion binding"/>
    <property type="evidence" value="ECO:0007669"/>
    <property type="project" value="InterPro"/>
</dbReference>
<dbReference type="Pfam" id="PF00246">
    <property type="entry name" value="Peptidase_M14"/>
    <property type="match status" value="1"/>
</dbReference>
<dbReference type="FunFam" id="3.40.630.10:FF:000020">
    <property type="entry name" value="Carboxypeptidase D"/>
    <property type="match status" value="1"/>
</dbReference>
<dbReference type="InterPro" id="IPR000834">
    <property type="entry name" value="Peptidase_M14"/>
</dbReference>
<evidence type="ECO:0000256" key="4">
    <source>
        <dbReference type="ARBA" id="ARBA00022670"/>
    </source>
</evidence>
<dbReference type="InterPro" id="IPR057246">
    <property type="entry name" value="CARBOXYPEPT_ZN_1"/>
</dbReference>
<evidence type="ECO:0000256" key="6">
    <source>
        <dbReference type="ARBA" id="ARBA00022801"/>
    </source>
</evidence>
<protein>
    <recommendedName>
        <fullName evidence="11">Peptidase M14 domain-containing protein</fullName>
    </recommendedName>
</protein>
<dbReference type="PANTHER" id="PTHR11532">
    <property type="entry name" value="PROTEASE M14 CARBOXYPEPTIDASE"/>
    <property type="match status" value="1"/>
</dbReference>
<feature type="signal peptide" evidence="10">
    <location>
        <begin position="1"/>
        <end position="23"/>
    </location>
</feature>
<dbReference type="PROSITE" id="PS52035">
    <property type="entry name" value="PEPTIDASE_M14"/>
    <property type="match status" value="1"/>
</dbReference>
<keyword evidence="8" id="KW-0325">Glycoprotein</keyword>
<dbReference type="PROSITE" id="PS00132">
    <property type="entry name" value="CARBOXYPEPT_ZN_1"/>
    <property type="match status" value="1"/>
</dbReference>
<evidence type="ECO:0000256" key="2">
    <source>
        <dbReference type="ARBA" id="ARBA00005988"/>
    </source>
</evidence>
<dbReference type="PROSITE" id="PS00133">
    <property type="entry name" value="CARBOXYPEPT_ZN_2"/>
    <property type="match status" value="1"/>
</dbReference>
<evidence type="ECO:0000256" key="10">
    <source>
        <dbReference type="SAM" id="SignalP"/>
    </source>
</evidence>
<keyword evidence="13" id="KW-1185">Reference proteome</keyword>
<keyword evidence="7" id="KW-0862">Zinc</keyword>
<evidence type="ECO:0000256" key="8">
    <source>
        <dbReference type="ARBA" id="ARBA00023180"/>
    </source>
</evidence>
<dbReference type="Gene3D" id="2.60.40.1120">
    <property type="entry name" value="Carboxypeptidase-like, regulatory domain"/>
    <property type="match status" value="1"/>
</dbReference>
<evidence type="ECO:0000256" key="3">
    <source>
        <dbReference type="ARBA" id="ARBA00022645"/>
    </source>
</evidence>
<dbReference type="InterPro" id="IPR050753">
    <property type="entry name" value="Peptidase_M14_domain"/>
</dbReference>
<dbReference type="PRINTS" id="PR00765">
    <property type="entry name" value="CRBOXYPTASEA"/>
</dbReference>
<dbReference type="CDD" id="cd11308">
    <property type="entry name" value="Peptidase_M14NE-CP-C_like"/>
    <property type="match status" value="1"/>
</dbReference>
<keyword evidence="6" id="KW-0378">Hydrolase</keyword>
<evidence type="ECO:0000256" key="7">
    <source>
        <dbReference type="ARBA" id="ARBA00022833"/>
    </source>
</evidence>
<accession>A0AAV2NVJ0</accession>
<dbReference type="SUPFAM" id="SSF49464">
    <property type="entry name" value="Carboxypeptidase regulatory domain-like"/>
    <property type="match status" value="1"/>
</dbReference>
<sequence>MEGQRYGLTLLVCVVVLVALVNSHSLNSQDDDTDYVTTSYTHYDELRQLLRSLEQRYPHLARVFSVGRSVKGRDLLVLEISENVRQRSLGEPMVKYVANMHGDEAVGRELLVILGQYLLDRYGKDDRVSRLVNQTDIYLMPSMNPDGFENSLEGKCESKEDFSGRENANRVDLNRDFPDQFDRRLSQIKKGISILNGRQNETVAMMTWISNEPFVLSGNLHGGAVVASYPYDSGIPKTCCIESKSPDDNLFKYLAHVYADNHPEMRRGDACPPEIFPGGVTNGAYWYEVIGGMQDYNYARSNAFEITFELSCCKYPPGSTIPDQWQLNKESLIKYLEQAHIGIKGIVRNRDDGKPIERANVVVEGINHNVTTTVDGEYWRLLLPGTYSVYATAWGYKPSEPVNVTVLKGTPTVLNFTLSKEVFNEQDY</sequence>
<evidence type="ECO:0000256" key="5">
    <source>
        <dbReference type="ARBA" id="ARBA00022723"/>
    </source>
</evidence>
<proteinExistence type="inferred from homology"/>
<dbReference type="InterPro" id="IPR008969">
    <property type="entry name" value="CarboxyPept-like_regulatory"/>
</dbReference>
<dbReference type="PANTHER" id="PTHR11532:SF57">
    <property type="entry name" value="CARBOXYPEPTIDASE D, B"/>
    <property type="match status" value="1"/>
</dbReference>
<keyword evidence="3" id="KW-0121">Carboxypeptidase</keyword>
<evidence type="ECO:0000313" key="12">
    <source>
        <dbReference type="EMBL" id="CAL1683398.1"/>
    </source>
</evidence>
<dbReference type="Pfam" id="PF13620">
    <property type="entry name" value="CarboxypepD_reg"/>
    <property type="match status" value="1"/>
</dbReference>
<dbReference type="SUPFAM" id="SSF53187">
    <property type="entry name" value="Zn-dependent exopeptidases"/>
    <property type="match status" value="1"/>
</dbReference>
<evidence type="ECO:0000256" key="1">
    <source>
        <dbReference type="ARBA" id="ARBA00001947"/>
    </source>
</evidence>
<dbReference type="InterPro" id="IPR057247">
    <property type="entry name" value="CARBOXYPEPT_ZN_2"/>
</dbReference>
<dbReference type="GO" id="GO:0006518">
    <property type="term" value="P:peptide metabolic process"/>
    <property type="evidence" value="ECO:0007669"/>
    <property type="project" value="TreeGrafter"/>
</dbReference>
<dbReference type="Proteomes" id="UP001497644">
    <property type="component" value="Chromosome 4"/>
</dbReference>
<dbReference type="GO" id="GO:0005615">
    <property type="term" value="C:extracellular space"/>
    <property type="evidence" value="ECO:0007669"/>
    <property type="project" value="TreeGrafter"/>
</dbReference>
<keyword evidence="10" id="KW-0732">Signal</keyword>
<evidence type="ECO:0000313" key="13">
    <source>
        <dbReference type="Proteomes" id="UP001497644"/>
    </source>
</evidence>
<reference evidence="12" key="1">
    <citation type="submission" date="2024-04" db="EMBL/GenBank/DDBJ databases">
        <authorList>
            <consortium name="Molecular Ecology Group"/>
        </authorList>
    </citation>
    <scope>NUCLEOTIDE SEQUENCE</scope>
</reference>
<feature type="chain" id="PRO_5043931977" description="Peptidase M14 domain-containing protein" evidence="10">
    <location>
        <begin position="24"/>
        <end position="428"/>
    </location>
</feature>
<dbReference type="CDD" id="cd03868">
    <property type="entry name" value="M14_CPD_I"/>
    <property type="match status" value="1"/>
</dbReference>
<comment type="similarity">
    <text evidence="2 9">Belongs to the peptidase M14 family.</text>
</comment>
<feature type="domain" description="Peptidase M14" evidence="11">
    <location>
        <begin position="39"/>
        <end position="339"/>
    </location>
</feature>
<organism evidence="12 13">
    <name type="scientific">Lasius platythorax</name>
    <dbReference type="NCBI Taxonomy" id="488582"/>
    <lineage>
        <taxon>Eukaryota</taxon>
        <taxon>Metazoa</taxon>
        <taxon>Ecdysozoa</taxon>
        <taxon>Arthropoda</taxon>
        <taxon>Hexapoda</taxon>
        <taxon>Insecta</taxon>
        <taxon>Pterygota</taxon>
        <taxon>Neoptera</taxon>
        <taxon>Endopterygota</taxon>
        <taxon>Hymenoptera</taxon>
        <taxon>Apocrita</taxon>
        <taxon>Aculeata</taxon>
        <taxon>Formicoidea</taxon>
        <taxon>Formicidae</taxon>
        <taxon>Formicinae</taxon>
        <taxon>Lasius</taxon>
        <taxon>Lasius</taxon>
    </lineage>
</organism>
<dbReference type="GO" id="GO:0004181">
    <property type="term" value="F:metallocarboxypeptidase activity"/>
    <property type="evidence" value="ECO:0007669"/>
    <property type="project" value="InterPro"/>
</dbReference>
<dbReference type="AlphaFoldDB" id="A0AAV2NVJ0"/>
<feature type="active site" description="Proton donor/acceptor" evidence="9">
    <location>
        <position position="309"/>
    </location>
</feature>
<evidence type="ECO:0000259" key="11">
    <source>
        <dbReference type="PROSITE" id="PS52035"/>
    </source>
</evidence>